<keyword evidence="1" id="KW-0963">Cytoplasm</keyword>
<evidence type="ECO:0000313" key="6">
    <source>
        <dbReference type="EMBL" id="PVH23167.1"/>
    </source>
</evidence>
<dbReference type="InterPro" id="IPR050687">
    <property type="entry name" value="Dynein_IC"/>
</dbReference>
<evidence type="ECO:0000256" key="1">
    <source>
        <dbReference type="ARBA" id="ARBA00022490"/>
    </source>
</evidence>
<keyword evidence="3" id="KW-0677">Repeat</keyword>
<dbReference type="GO" id="GO:0005868">
    <property type="term" value="C:cytoplasmic dynein complex"/>
    <property type="evidence" value="ECO:0007669"/>
    <property type="project" value="TreeGrafter"/>
</dbReference>
<dbReference type="EMBL" id="PKFO01000010">
    <property type="protein sequence ID" value="PVH23167.1"/>
    <property type="molecule type" value="Genomic_DNA"/>
</dbReference>
<evidence type="ECO:0000256" key="2">
    <source>
        <dbReference type="ARBA" id="ARBA00022574"/>
    </source>
</evidence>
<accession>A0A2V1AYJ9</accession>
<dbReference type="PANTHER" id="PTHR12442:SF22">
    <property type="entry name" value="CYTOPLASMIC DYNEIN 1 INTERMEDIATE CHAIN-RELATED"/>
    <property type="match status" value="1"/>
</dbReference>
<feature type="compositionally biased region" description="Acidic residues" evidence="5">
    <location>
        <begin position="90"/>
        <end position="100"/>
    </location>
</feature>
<evidence type="ECO:0000313" key="7">
    <source>
        <dbReference type="Proteomes" id="UP000244309"/>
    </source>
</evidence>
<feature type="region of interest" description="Disordered" evidence="5">
    <location>
        <begin position="88"/>
        <end position="120"/>
    </location>
</feature>
<dbReference type="SUPFAM" id="SSF50978">
    <property type="entry name" value="WD40 repeat-like"/>
    <property type="match status" value="1"/>
</dbReference>
<keyword evidence="7" id="KW-1185">Reference proteome</keyword>
<comment type="caution">
    <text evidence="6">The sequence shown here is derived from an EMBL/GenBank/DDBJ whole genome shotgun (WGS) entry which is preliminary data.</text>
</comment>
<dbReference type="STRING" id="45357.A0A2V1AYJ9"/>
<dbReference type="OrthoDB" id="366230at2759"/>
<dbReference type="GeneID" id="37008227"/>
<dbReference type="InterPro" id="IPR015943">
    <property type="entry name" value="WD40/YVTN_repeat-like_dom_sf"/>
</dbReference>
<protein>
    <recommendedName>
        <fullName evidence="8">Dynein intermediate chain</fullName>
    </recommendedName>
</protein>
<evidence type="ECO:0000256" key="5">
    <source>
        <dbReference type="SAM" id="MobiDB-lite"/>
    </source>
</evidence>
<keyword evidence="2" id="KW-0853">WD repeat</keyword>
<dbReference type="AlphaFoldDB" id="A0A2V1AYJ9"/>
<dbReference type="RefSeq" id="XP_025344107.1">
    <property type="nucleotide sequence ID" value="XM_025486557.1"/>
</dbReference>
<reference evidence="6 7" key="1">
    <citation type="submission" date="2017-12" db="EMBL/GenBank/DDBJ databases">
        <title>Genome Sequence of a Multidrug-Resistant Candida haemulonii Isolate from a Patient with Chronic Leg Ulcers in Israel.</title>
        <authorList>
            <person name="Chow N.A."/>
            <person name="Gade L."/>
            <person name="Batra D."/>
            <person name="Rowe L.A."/>
            <person name="Ben-Ami R."/>
            <person name="Loparev V.N."/>
            <person name="Litvintseva A.P."/>
        </authorList>
    </citation>
    <scope>NUCLEOTIDE SEQUENCE [LARGE SCALE GENOMIC DNA]</scope>
    <source>
        <strain evidence="6 7">B11899</strain>
    </source>
</reference>
<name>A0A2V1AYJ9_9ASCO</name>
<evidence type="ECO:0008006" key="8">
    <source>
        <dbReference type="Google" id="ProtNLM"/>
    </source>
</evidence>
<dbReference type="InterPro" id="IPR036322">
    <property type="entry name" value="WD40_repeat_dom_sf"/>
</dbReference>
<dbReference type="Proteomes" id="UP000244309">
    <property type="component" value="Unassembled WGS sequence"/>
</dbReference>
<dbReference type="Gene3D" id="2.130.10.10">
    <property type="entry name" value="YVTN repeat-like/Quinoprotein amine dehydrogenase"/>
    <property type="match status" value="1"/>
</dbReference>
<evidence type="ECO:0000256" key="3">
    <source>
        <dbReference type="ARBA" id="ARBA00022737"/>
    </source>
</evidence>
<dbReference type="VEuPathDB" id="FungiDB:CXQ85_002896"/>
<dbReference type="GO" id="GO:0010970">
    <property type="term" value="P:transport along microtubule"/>
    <property type="evidence" value="ECO:0007669"/>
    <property type="project" value="TreeGrafter"/>
</dbReference>
<gene>
    <name evidence="6" type="ORF">CXQ85_002896</name>
</gene>
<keyword evidence="4" id="KW-0175">Coiled coil</keyword>
<sequence>MEVDRQALLEQKRQRLQELKQRRLQKEKEDAEKAKAKEIEVKPEVVEPKNVNRVDFAVQVGESAEVSSVGFPSKQSSVIRFDKAIQVSMEEPEEDSEEEKEVEKEKEVVLPETPEPSKSELVNEALSGQLESKLNFPFSKLRLGIKDQNEIRSSEDSPFIQTHSLHGFLDRPIVDIKTTPQFPDLILVAYGSSKTKSTDLTNPKGLAIIFNTSTESVFPEFFLHATSTITTIVFDKTDAFRVVAGMENGRLALWDLTNFKPNQLSVLPVLQTSTVASFHDRSKKNFTFHSSPIVSIEQPDANSASPSVVSICSEGIINVWSLSILAFPKLPSKVVHTSTESSNTSVDVTSVLLSSHYMLINESSYHAPEFKFLNNTYLGSISGDIFKLKNSKDEKLVDKTFSTGAPCTAVHSIVESSWKHNQTTSTIVISSHMDWSLRIWHHSSPKALLEVFTEKLISKLLVRPGHEFQMVALNSVTPPKGSSSLDFWDLVVKRSSPICSVPLPDDFGDISSLVQRSAKLAFGA</sequence>
<dbReference type="GO" id="GO:0045504">
    <property type="term" value="F:dynein heavy chain binding"/>
    <property type="evidence" value="ECO:0007669"/>
    <property type="project" value="TreeGrafter"/>
</dbReference>
<proteinExistence type="predicted"/>
<feature type="coiled-coil region" evidence="4">
    <location>
        <begin position="2"/>
        <end position="41"/>
    </location>
</feature>
<organism evidence="6 7">
    <name type="scientific">Candidozyma haemuli</name>
    <dbReference type="NCBI Taxonomy" id="45357"/>
    <lineage>
        <taxon>Eukaryota</taxon>
        <taxon>Fungi</taxon>
        <taxon>Dikarya</taxon>
        <taxon>Ascomycota</taxon>
        <taxon>Saccharomycotina</taxon>
        <taxon>Pichiomycetes</taxon>
        <taxon>Metschnikowiaceae</taxon>
        <taxon>Candidozyma</taxon>
    </lineage>
</organism>
<dbReference type="PANTHER" id="PTHR12442">
    <property type="entry name" value="DYNEIN INTERMEDIATE CHAIN"/>
    <property type="match status" value="1"/>
</dbReference>
<evidence type="ECO:0000256" key="4">
    <source>
        <dbReference type="SAM" id="Coils"/>
    </source>
</evidence>
<dbReference type="GO" id="GO:0045503">
    <property type="term" value="F:dynein light chain binding"/>
    <property type="evidence" value="ECO:0007669"/>
    <property type="project" value="TreeGrafter"/>
</dbReference>